<accession>A0A6A4QK96</accession>
<evidence type="ECO:0000256" key="6">
    <source>
        <dbReference type="ARBA" id="ARBA00022980"/>
    </source>
</evidence>
<sequence length="271" mass="30445">MVQWQRHVLPFILRRIGKSNKVASIYPLPSFPSSQSHFQIQNTTTHFPIYNRFPFLHHLQGISTTTHLLASSSEPEQTPISSPLAPISLLGASKGEQDQNQKPLAKKDKVQAVLKGIKQSPKKVNLVATLVRGMLVKDALMQLHLTVKRAAKTVYQVINSAKANGSHNHGLDPERLIVDEAFVGKGYFKKRVNIHGRGKCGMKVRPECRLTVVLREITPEEEAKIARLRVHNYKKLSKREQKLVPHQLIESNPIWGRKNRSSSQNLSATAS</sequence>
<evidence type="ECO:0000256" key="10">
    <source>
        <dbReference type="RuleBase" id="RU004005"/>
    </source>
</evidence>
<keyword evidence="12" id="KW-1185">Reference proteome</keyword>
<dbReference type="OrthoDB" id="416470at2759"/>
<dbReference type="InterPro" id="IPR036394">
    <property type="entry name" value="Ribosomal_uL22_sf"/>
</dbReference>
<dbReference type="AlphaFoldDB" id="A0A6A4QK96"/>
<evidence type="ECO:0000256" key="3">
    <source>
        <dbReference type="ARBA" id="ARBA00009451"/>
    </source>
</evidence>
<dbReference type="InterPro" id="IPR047867">
    <property type="entry name" value="Ribosomal_uL22_bac/org-type"/>
</dbReference>
<evidence type="ECO:0000256" key="8">
    <source>
        <dbReference type="ARBA" id="ARBA00035285"/>
    </source>
</evidence>
<proteinExistence type="inferred from homology"/>
<keyword evidence="6 10" id="KW-0689">Ribosomal protein</keyword>
<dbReference type="PANTHER" id="PTHR13501:SF8">
    <property type="entry name" value="LARGE RIBOSOMAL SUBUNIT PROTEIN UL22M"/>
    <property type="match status" value="1"/>
</dbReference>
<comment type="function">
    <text evidence="1">The globular domain of the protein is located near the polypeptide exit tunnel on the outside of the subunit, while an extended beta-hairpin is found that lines the wall of the exit tunnel in the center of the 70S ribosome.</text>
</comment>
<keyword evidence="5" id="KW-0694">RNA-binding</keyword>
<comment type="caution">
    <text evidence="11">The sequence shown here is derived from an EMBL/GenBank/DDBJ whole genome shotgun (WGS) entry which is preliminary data.</text>
</comment>
<dbReference type="InterPro" id="IPR001063">
    <property type="entry name" value="Ribosomal_uL22"/>
</dbReference>
<evidence type="ECO:0000256" key="2">
    <source>
        <dbReference type="ARBA" id="ARBA00003611"/>
    </source>
</evidence>
<evidence type="ECO:0000256" key="7">
    <source>
        <dbReference type="ARBA" id="ARBA00023274"/>
    </source>
</evidence>
<dbReference type="PANTHER" id="PTHR13501">
    <property type="entry name" value="CHLOROPLAST 50S RIBOSOMAL PROTEIN L22-RELATED"/>
    <property type="match status" value="1"/>
</dbReference>
<evidence type="ECO:0000256" key="4">
    <source>
        <dbReference type="ARBA" id="ARBA00022730"/>
    </source>
</evidence>
<comment type="similarity">
    <text evidence="3 10">Belongs to the universal ribosomal protein uL22 family.</text>
</comment>
<evidence type="ECO:0000256" key="1">
    <source>
        <dbReference type="ARBA" id="ARBA00003478"/>
    </source>
</evidence>
<dbReference type="CDD" id="cd00336">
    <property type="entry name" value="Ribosomal_L22"/>
    <property type="match status" value="1"/>
</dbReference>
<evidence type="ECO:0000256" key="5">
    <source>
        <dbReference type="ARBA" id="ARBA00022884"/>
    </source>
</evidence>
<dbReference type="EMBL" id="WOCE01000005">
    <property type="protein sequence ID" value="KAE9613816.1"/>
    <property type="molecule type" value="Genomic_DNA"/>
</dbReference>
<dbReference type="GO" id="GO:0003735">
    <property type="term" value="F:structural constituent of ribosome"/>
    <property type="evidence" value="ECO:0007669"/>
    <property type="project" value="InterPro"/>
</dbReference>
<evidence type="ECO:0000256" key="9">
    <source>
        <dbReference type="ARBA" id="ARBA00035416"/>
    </source>
</evidence>
<dbReference type="InterPro" id="IPR005727">
    <property type="entry name" value="Ribosomal_uL22_bac/chlpt-type"/>
</dbReference>
<keyword evidence="4" id="KW-0699">rRNA-binding</keyword>
<reference evidence="12" key="1">
    <citation type="journal article" date="2020" name="Nat. Commun.">
        <title>Genome sequence of the cluster root forming white lupin.</title>
        <authorList>
            <person name="Hufnagel B."/>
            <person name="Marques A."/>
            <person name="Soriano A."/>
            <person name="Marques L."/>
            <person name="Divol F."/>
            <person name="Doumas P."/>
            <person name="Sallet E."/>
            <person name="Mancinotti D."/>
            <person name="Carrere S."/>
            <person name="Marande W."/>
            <person name="Arribat S."/>
            <person name="Keller J."/>
            <person name="Huneau C."/>
            <person name="Blein T."/>
            <person name="Aime D."/>
            <person name="Laguerre M."/>
            <person name="Taylor J."/>
            <person name="Schubert V."/>
            <person name="Nelson M."/>
            <person name="Geu-Flores F."/>
            <person name="Crespi M."/>
            <person name="Gallardo-Guerrero K."/>
            <person name="Delaux P.-M."/>
            <person name="Salse J."/>
            <person name="Berges H."/>
            <person name="Guyot R."/>
            <person name="Gouzy J."/>
            <person name="Peret B."/>
        </authorList>
    </citation>
    <scope>NUCLEOTIDE SEQUENCE [LARGE SCALE GENOMIC DNA]</scope>
    <source>
        <strain evidence="12">cv. Amiga</strain>
    </source>
</reference>
<dbReference type="GO" id="GO:0019843">
    <property type="term" value="F:rRNA binding"/>
    <property type="evidence" value="ECO:0007669"/>
    <property type="project" value="UniProtKB-KW"/>
</dbReference>
<evidence type="ECO:0000313" key="12">
    <source>
        <dbReference type="Proteomes" id="UP000447434"/>
    </source>
</evidence>
<gene>
    <name evidence="11" type="ORF">Lalb_Chr05g0221411</name>
</gene>
<name>A0A6A4QK96_LUPAL</name>
<comment type="function">
    <text evidence="2">This protein binds specifically to 23S rRNA.</text>
</comment>
<dbReference type="Gene3D" id="3.90.470.10">
    <property type="entry name" value="Ribosomal protein L22/L17"/>
    <property type="match status" value="1"/>
</dbReference>
<dbReference type="GO" id="GO:0006412">
    <property type="term" value="P:translation"/>
    <property type="evidence" value="ECO:0007669"/>
    <property type="project" value="InterPro"/>
</dbReference>
<organism evidence="11 12">
    <name type="scientific">Lupinus albus</name>
    <name type="common">White lupine</name>
    <name type="synonym">Lupinus termis</name>
    <dbReference type="NCBI Taxonomy" id="3870"/>
    <lineage>
        <taxon>Eukaryota</taxon>
        <taxon>Viridiplantae</taxon>
        <taxon>Streptophyta</taxon>
        <taxon>Embryophyta</taxon>
        <taxon>Tracheophyta</taxon>
        <taxon>Spermatophyta</taxon>
        <taxon>Magnoliopsida</taxon>
        <taxon>eudicotyledons</taxon>
        <taxon>Gunneridae</taxon>
        <taxon>Pentapetalae</taxon>
        <taxon>rosids</taxon>
        <taxon>fabids</taxon>
        <taxon>Fabales</taxon>
        <taxon>Fabaceae</taxon>
        <taxon>Papilionoideae</taxon>
        <taxon>50 kb inversion clade</taxon>
        <taxon>genistoids sensu lato</taxon>
        <taxon>core genistoids</taxon>
        <taxon>Genisteae</taxon>
        <taxon>Lupinus</taxon>
    </lineage>
</organism>
<evidence type="ECO:0000313" key="11">
    <source>
        <dbReference type="EMBL" id="KAE9613816.1"/>
    </source>
</evidence>
<dbReference type="Pfam" id="PF00237">
    <property type="entry name" value="Ribosomal_L22"/>
    <property type="match status" value="1"/>
</dbReference>
<keyword evidence="7 10" id="KW-0687">Ribonucleoprotein</keyword>
<dbReference type="HAMAP" id="MF_01331_B">
    <property type="entry name" value="Ribosomal_uL22_B"/>
    <property type="match status" value="1"/>
</dbReference>
<protein>
    <recommendedName>
        <fullName evidence="8">Large ribosomal subunit protein uL22c</fullName>
    </recommendedName>
    <alternativeName>
        <fullName evidence="9">50S ribosomal protein L22, chloroplastic</fullName>
    </alternativeName>
</protein>
<dbReference type="Proteomes" id="UP000447434">
    <property type="component" value="Chromosome 5"/>
</dbReference>
<dbReference type="FunFam" id="3.90.470.10:FF:000013">
    <property type="entry name" value="50S ribosomal protein L22"/>
    <property type="match status" value="1"/>
</dbReference>
<dbReference type="GO" id="GO:0005762">
    <property type="term" value="C:mitochondrial large ribosomal subunit"/>
    <property type="evidence" value="ECO:0007669"/>
    <property type="project" value="TreeGrafter"/>
</dbReference>
<dbReference type="SUPFAM" id="SSF54843">
    <property type="entry name" value="Ribosomal protein L22"/>
    <property type="match status" value="1"/>
</dbReference>